<dbReference type="WBParaSite" id="TCONS_00012910.p1">
    <property type="protein sequence ID" value="TCONS_00012910.p1"/>
    <property type="gene ID" value="XLOC_008651"/>
</dbReference>
<proteinExistence type="predicted"/>
<keyword evidence="1" id="KW-1185">Reference proteome</keyword>
<accession>A0AAF5DHZ7</accession>
<dbReference type="Proteomes" id="UP000035681">
    <property type="component" value="Unplaced"/>
</dbReference>
<sequence length="269" mass="31781">MLFLSINFFMHRFKKSALYVKEEIMYQANKLKLHSQLAFVLKDDFFTNKQGKNKDFGKKGVFPLKGAYRVYTMICFFYFLRNKFVCETKNHEAEVNDYLFLLQNTINITLVFSNPKLEWSNSCCAENVENYAEKILETIFLLTNNQFTMPLKFHNITDYGLMLERFENIKPTFFSTIRFEGANKRIKDFLLSGNCFINPCKSVLQKVVWKNFVENAINESNDTTTYESIIQNIKWKFEDEFISDIRIYPVSKETIDISCDISNSFNEND</sequence>
<evidence type="ECO:0000313" key="1">
    <source>
        <dbReference type="Proteomes" id="UP000035681"/>
    </source>
</evidence>
<reference evidence="2" key="1">
    <citation type="submission" date="2024-02" db="UniProtKB">
        <authorList>
            <consortium name="WormBaseParasite"/>
        </authorList>
    </citation>
    <scope>IDENTIFICATION</scope>
</reference>
<name>A0AAF5DHZ7_STRER</name>
<protein>
    <submittedName>
        <fullName evidence="2">Uncharacterized protein</fullName>
    </submittedName>
</protein>
<evidence type="ECO:0000313" key="2">
    <source>
        <dbReference type="WBParaSite" id="TCONS_00012910.p1"/>
    </source>
</evidence>
<dbReference type="AlphaFoldDB" id="A0AAF5DHZ7"/>
<organism evidence="1 2">
    <name type="scientific">Strongyloides stercoralis</name>
    <name type="common">Threadworm</name>
    <dbReference type="NCBI Taxonomy" id="6248"/>
    <lineage>
        <taxon>Eukaryota</taxon>
        <taxon>Metazoa</taxon>
        <taxon>Ecdysozoa</taxon>
        <taxon>Nematoda</taxon>
        <taxon>Chromadorea</taxon>
        <taxon>Rhabditida</taxon>
        <taxon>Tylenchina</taxon>
        <taxon>Panagrolaimomorpha</taxon>
        <taxon>Strongyloidoidea</taxon>
        <taxon>Strongyloididae</taxon>
        <taxon>Strongyloides</taxon>
    </lineage>
</organism>